<reference evidence="1" key="1">
    <citation type="submission" date="2023-04" db="EMBL/GenBank/DDBJ databases">
        <title>The environmental microbiomes in feedlot watering bowls are a reservoir of florfenicol resistance for bovine respiratory disease pathogens.</title>
        <authorList>
            <person name="Kos D.W."/>
            <person name="Ruzzini A.C."/>
            <person name="Schreiner B."/>
            <person name="Jelinski M.D."/>
        </authorList>
    </citation>
    <scope>NUCLEOTIDE SEQUENCE</scope>
    <source>
        <strain evidence="1">WB3</strain>
        <plasmid evidence="1">pWB3</plasmid>
    </source>
</reference>
<dbReference type="RefSeq" id="WP_005108934.1">
    <property type="nucleotide sequence ID" value="NZ_JASKNE010000006.1"/>
</dbReference>
<dbReference type="EMBL" id="JASKNE010000006">
    <property type="protein sequence ID" value="MDK1685351.1"/>
    <property type="molecule type" value="Genomic_DNA"/>
</dbReference>
<name>A0AAW6UVY0_9GAMM</name>
<sequence length="84" mass="9707">MTTIRRSTKGLTRSTMIGNKNSVKEVVKEDRFQARINFEDKQKLIKYCKDNNLSLTDYLISTMVDNGILPESRRPATKETNQPE</sequence>
<evidence type="ECO:0000313" key="2">
    <source>
        <dbReference type="Proteomes" id="UP001241935"/>
    </source>
</evidence>
<gene>
    <name evidence="1" type="ORF">QOR41_16455</name>
</gene>
<protein>
    <recommendedName>
        <fullName evidence="3">Protein CopB</fullName>
    </recommendedName>
</protein>
<evidence type="ECO:0000313" key="1">
    <source>
        <dbReference type="EMBL" id="MDK1685351.1"/>
    </source>
</evidence>
<accession>A0AAW6UVY0</accession>
<evidence type="ECO:0008006" key="3">
    <source>
        <dbReference type="Google" id="ProtNLM"/>
    </source>
</evidence>
<dbReference type="AlphaFoldDB" id="A0AAW6UVY0"/>
<comment type="caution">
    <text evidence="1">The sequence shown here is derived from an EMBL/GenBank/DDBJ whole genome shotgun (WGS) entry which is preliminary data.</text>
</comment>
<keyword evidence="1" id="KW-0614">Plasmid</keyword>
<dbReference type="Proteomes" id="UP001241935">
    <property type="component" value="Unassembled WGS sequence"/>
</dbReference>
<organism evidence="1 2">
    <name type="scientific">Acinetobacter terrestris</name>
    <dbReference type="NCBI Taxonomy" id="2529843"/>
    <lineage>
        <taxon>Bacteria</taxon>
        <taxon>Pseudomonadati</taxon>
        <taxon>Pseudomonadota</taxon>
        <taxon>Gammaproteobacteria</taxon>
        <taxon>Moraxellales</taxon>
        <taxon>Moraxellaceae</taxon>
        <taxon>Acinetobacter</taxon>
        <taxon>Acinetobacter Taxon 24</taxon>
    </lineage>
</organism>
<geneLocation type="plasmid" evidence="1">
    <name>pWB3</name>
</geneLocation>
<proteinExistence type="predicted"/>